<evidence type="ECO:0000313" key="1">
    <source>
        <dbReference type="EMBL" id="GEO43459.1"/>
    </source>
</evidence>
<name>A0A512E436_9PROT</name>
<dbReference type="Pfam" id="PF07277">
    <property type="entry name" value="SapC"/>
    <property type="match status" value="1"/>
</dbReference>
<evidence type="ECO:0000313" key="2">
    <source>
        <dbReference type="Proteomes" id="UP000321523"/>
    </source>
</evidence>
<dbReference type="OrthoDB" id="9806524at2"/>
<comment type="caution">
    <text evidence="1">The sequence shown here is derived from an EMBL/GenBank/DDBJ whole genome shotgun (WGS) entry which is preliminary data.</text>
</comment>
<reference evidence="1 2" key="1">
    <citation type="submission" date="2019-07" db="EMBL/GenBank/DDBJ databases">
        <title>Whole genome shotgun sequence of Skermanella aerolata NBRC 106429.</title>
        <authorList>
            <person name="Hosoyama A."/>
            <person name="Uohara A."/>
            <person name="Ohji S."/>
            <person name="Ichikawa N."/>
        </authorList>
    </citation>
    <scope>NUCLEOTIDE SEQUENCE [LARGE SCALE GENOMIC DNA]</scope>
    <source>
        <strain evidence="1 2">NBRC 106429</strain>
    </source>
</reference>
<proteinExistence type="predicted"/>
<dbReference type="AlphaFoldDB" id="A0A512E436"/>
<dbReference type="RefSeq" id="WP_044436508.1">
    <property type="nucleotide sequence ID" value="NZ_BJYZ01000088.1"/>
</dbReference>
<protein>
    <submittedName>
        <fullName evidence="1">SapC</fullName>
    </submittedName>
</protein>
<dbReference type="EMBL" id="BJYZ01000088">
    <property type="protein sequence ID" value="GEO43459.1"/>
    <property type="molecule type" value="Genomic_DNA"/>
</dbReference>
<dbReference type="Proteomes" id="UP000321523">
    <property type="component" value="Unassembled WGS sequence"/>
</dbReference>
<dbReference type="InterPro" id="IPR010836">
    <property type="entry name" value="SapC"/>
</dbReference>
<sequence>MPEFTAVSRERHAGKAWRHYTSYSFTADDAVLPLAASELVQAVMGMPVAFVQQDGRYVLMAVLSLTPGRNLFVAPDGRWMGEYVPMVLRGYPFRLLRPEGAAQSILCVDESSGLVFDAGHNEAFFTDDGVLADTLKQVLTFLGHLERNHAATDLAVAALVEAGVIEPWPLTLNSSSTYTPVIGLHRIAEDRFNALGDDAVLTLRRAGALPIAYMQMLSMQQTKVLKRLTEIHEQHARAEAAKAEAARLATLNVNLGLLSDDIRLVF</sequence>
<keyword evidence="2" id="KW-1185">Reference proteome</keyword>
<gene>
    <name evidence="1" type="ORF">SAE02_76070</name>
</gene>
<accession>A0A512E436</accession>
<organism evidence="1 2">
    <name type="scientific">Skermanella aerolata</name>
    <dbReference type="NCBI Taxonomy" id="393310"/>
    <lineage>
        <taxon>Bacteria</taxon>
        <taxon>Pseudomonadati</taxon>
        <taxon>Pseudomonadota</taxon>
        <taxon>Alphaproteobacteria</taxon>
        <taxon>Rhodospirillales</taxon>
        <taxon>Azospirillaceae</taxon>
        <taxon>Skermanella</taxon>
    </lineage>
</organism>